<dbReference type="OrthoDB" id="6752799at2759"/>
<dbReference type="FunFam" id="3.90.1150.10:FF:000001">
    <property type="entry name" value="Aspartate aminotransferase"/>
    <property type="match status" value="1"/>
</dbReference>
<dbReference type="NCBIfam" id="NF006719">
    <property type="entry name" value="PRK09257.1"/>
    <property type="match status" value="1"/>
</dbReference>
<dbReference type="Gene3D" id="3.40.640.10">
    <property type="entry name" value="Type I PLP-dependent aspartate aminotransferase-like (Major domain)"/>
    <property type="match status" value="1"/>
</dbReference>
<sequence>MIAAVRSVPKASVVRAFATSPYANVTRPKPDPIFFLQEQYDADTNPNKIILGVGAYRDGDGKPYVLPCVREAEKRLCCTQNHEYPSLIGIPEFCDAGAKFCWGDKLYNEYKDVMANAQAVSGSGSLRLIAQFLKNCNITGEVRFPNPTWTNQHTIFRNAGLQTSNYTYINSDAPTLNFKGMMDDINSAPDHSAFVFHACAHNPTGVDPSHEQWDEISQLCLKKNHIVLFDAAYLGYCSGSVDYDAYAFRKFVADGHKVGLTLSFSKNFGLYGERAGMVSIITGSPKERENVVEQLKIGARALWSCPPIYGARIVTTILKDPELFKQWQGECAAMSQRIKDMRALLVENLAKVGSKRDWSHIVKQCGMFSYTGLSVEQIERLRTQYHVYILPSSRASVAAINPHNVEYLAKAIHEVTK</sequence>
<protein>
    <recommendedName>
        <fullName evidence="8">Aspartate aminotransferase</fullName>
        <ecNumber evidence="8">2.6.1.1</ecNumber>
    </recommendedName>
</protein>
<reference evidence="10 11" key="1">
    <citation type="submission" date="2016-05" db="EMBL/GenBank/DDBJ databases">
        <title>Nuclear genome of Blastocystis sp. subtype 1 NandII.</title>
        <authorList>
            <person name="Gentekaki E."/>
            <person name="Curtis B."/>
            <person name="Stairs C."/>
            <person name="Eme L."/>
            <person name="Herman E."/>
            <person name="Klimes V."/>
            <person name="Arias M.C."/>
            <person name="Elias M."/>
            <person name="Hilliou F."/>
            <person name="Klute M."/>
            <person name="Malik S.-B."/>
            <person name="Pightling A."/>
            <person name="Rachubinski R."/>
            <person name="Salas D."/>
            <person name="Schlacht A."/>
            <person name="Suga H."/>
            <person name="Archibald J."/>
            <person name="Ball S.G."/>
            <person name="Clark G."/>
            <person name="Dacks J."/>
            <person name="Van Der Giezen M."/>
            <person name="Tsaousis A."/>
            <person name="Roger A."/>
        </authorList>
    </citation>
    <scope>NUCLEOTIDE SEQUENCE [LARGE SCALE GENOMIC DNA]</scope>
    <source>
        <strain evidence="11">ATCC 50177 / NandII</strain>
    </source>
</reference>
<evidence type="ECO:0000256" key="6">
    <source>
        <dbReference type="ARBA" id="ARBA00022898"/>
    </source>
</evidence>
<keyword evidence="5 8" id="KW-0808">Transferase</keyword>
<dbReference type="EC" id="2.6.1.1" evidence="8"/>
<dbReference type="PANTHER" id="PTHR11879">
    <property type="entry name" value="ASPARTATE AMINOTRANSFERASE"/>
    <property type="match status" value="1"/>
</dbReference>
<evidence type="ECO:0000256" key="5">
    <source>
        <dbReference type="ARBA" id="ARBA00022679"/>
    </source>
</evidence>
<dbReference type="PANTHER" id="PTHR11879:SF22">
    <property type="entry name" value="ASPARTATE AMINOTRANSFERASE, MITOCHONDRIAL"/>
    <property type="match status" value="1"/>
</dbReference>
<comment type="cofactor">
    <cofactor evidence="1">
        <name>pyridoxal 5'-phosphate</name>
        <dbReference type="ChEBI" id="CHEBI:597326"/>
    </cofactor>
</comment>
<dbReference type="GO" id="GO:0004069">
    <property type="term" value="F:L-aspartate:2-oxoglutarate aminotransferase activity"/>
    <property type="evidence" value="ECO:0007669"/>
    <property type="project" value="UniProtKB-EC"/>
</dbReference>
<evidence type="ECO:0000256" key="4">
    <source>
        <dbReference type="ARBA" id="ARBA00022576"/>
    </source>
</evidence>
<evidence type="ECO:0000259" key="9">
    <source>
        <dbReference type="Pfam" id="PF00155"/>
    </source>
</evidence>
<evidence type="ECO:0000256" key="1">
    <source>
        <dbReference type="ARBA" id="ARBA00001933"/>
    </source>
</evidence>
<evidence type="ECO:0000256" key="8">
    <source>
        <dbReference type="RuleBase" id="RU000480"/>
    </source>
</evidence>
<dbReference type="InterPro" id="IPR015424">
    <property type="entry name" value="PyrdxlP-dep_Trfase"/>
</dbReference>
<dbReference type="InterPro" id="IPR015422">
    <property type="entry name" value="PyrdxlP-dep_Trfase_small"/>
</dbReference>
<dbReference type="PROSITE" id="PS00105">
    <property type="entry name" value="AA_TRANSFER_CLASS_1"/>
    <property type="match status" value="1"/>
</dbReference>
<dbReference type="Pfam" id="PF00155">
    <property type="entry name" value="Aminotran_1_2"/>
    <property type="match status" value="1"/>
</dbReference>
<dbReference type="Gene3D" id="3.90.1150.10">
    <property type="entry name" value="Aspartate Aminotransferase, domain 1"/>
    <property type="match status" value="1"/>
</dbReference>
<dbReference type="AlphaFoldDB" id="A0A196SGS3"/>
<accession>A0A196SGS3</accession>
<dbReference type="Proteomes" id="UP000078348">
    <property type="component" value="Unassembled WGS sequence"/>
</dbReference>
<dbReference type="GO" id="GO:0030170">
    <property type="term" value="F:pyridoxal phosphate binding"/>
    <property type="evidence" value="ECO:0007669"/>
    <property type="project" value="InterPro"/>
</dbReference>
<organism evidence="10 11">
    <name type="scientific">Blastocystis sp. subtype 1 (strain ATCC 50177 / NandII)</name>
    <dbReference type="NCBI Taxonomy" id="478820"/>
    <lineage>
        <taxon>Eukaryota</taxon>
        <taxon>Sar</taxon>
        <taxon>Stramenopiles</taxon>
        <taxon>Bigyra</taxon>
        <taxon>Opalozoa</taxon>
        <taxon>Opalinata</taxon>
        <taxon>Blastocystidae</taxon>
        <taxon>Blastocystis</taxon>
    </lineage>
</organism>
<dbReference type="InterPro" id="IPR004839">
    <property type="entry name" value="Aminotransferase_I/II_large"/>
</dbReference>
<dbReference type="GO" id="GO:0005739">
    <property type="term" value="C:mitochondrion"/>
    <property type="evidence" value="ECO:0007669"/>
    <property type="project" value="TreeGrafter"/>
</dbReference>
<evidence type="ECO:0000256" key="3">
    <source>
        <dbReference type="ARBA" id="ARBA00011738"/>
    </source>
</evidence>
<evidence type="ECO:0000313" key="10">
    <source>
        <dbReference type="EMBL" id="OAO16260.1"/>
    </source>
</evidence>
<dbReference type="InterPro" id="IPR004838">
    <property type="entry name" value="NHTrfase_class1_PyrdxlP-BS"/>
</dbReference>
<dbReference type="CDD" id="cd00609">
    <property type="entry name" value="AAT_like"/>
    <property type="match status" value="1"/>
</dbReference>
<proteinExistence type="inferred from homology"/>
<dbReference type="GO" id="GO:0006520">
    <property type="term" value="P:amino acid metabolic process"/>
    <property type="evidence" value="ECO:0007669"/>
    <property type="project" value="InterPro"/>
</dbReference>
<dbReference type="InterPro" id="IPR015421">
    <property type="entry name" value="PyrdxlP-dep_Trfase_major"/>
</dbReference>
<evidence type="ECO:0000313" key="11">
    <source>
        <dbReference type="Proteomes" id="UP000078348"/>
    </source>
</evidence>
<keyword evidence="11" id="KW-1185">Reference proteome</keyword>
<evidence type="ECO:0000256" key="7">
    <source>
        <dbReference type="ARBA" id="ARBA00049185"/>
    </source>
</evidence>
<comment type="catalytic activity">
    <reaction evidence="7 8">
        <text>L-aspartate + 2-oxoglutarate = oxaloacetate + L-glutamate</text>
        <dbReference type="Rhea" id="RHEA:21824"/>
        <dbReference type="ChEBI" id="CHEBI:16452"/>
        <dbReference type="ChEBI" id="CHEBI:16810"/>
        <dbReference type="ChEBI" id="CHEBI:29985"/>
        <dbReference type="ChEBI" id="CHEBI:29991"/>
        <dbReference type="EC" id="2.6.1.1"/>
    </reaction>
</comment>
<keyword evidence="4 8" id="KW-0032">Aminotransferase</keyword>
<dbReference type="EMBL" id="LXWW01000092">
    <property type="protein sequence ID" value="OAO16260.1"/>
    <property type="molecule type" value="Genomic_DNA"/>
</dbReference>
<dbReference type="SUPFAM" id="SSF53383">
    <property type="entry name" value="PLP-dependent transferases"/>
    <property type="match status" value="1"/>
</dbReference>
<name>A0A196SGS3_BLAHN</name>
<feature type="domain" description="Aminotransferase class I/classII large" evidence="9">
    <location>
        <begin position="47"/>
        <end position="412"/>
    </location>
</feature>
<dbReference type="STRING" id="478820.A0A196SGS3"/>
<comment type="subunit">
    <text evidence="3 8">Homodimer.</text>
</comment>
<gene>
    <name evidence="10" type="ORF">AV274_2040</name>
</gene>
<comment type="caution">
    <text evidence="10">The sequence shown here is derived from an EMBL/GenBank/DDBJ whole genome shotgun (WGS) entry which is preliminary data.</text>
</comment>
<evidence type="ECO:0000256" key="2">
    <source>
        <dbReference type="ARBA" id="ARBA00007441"/>
    </source>
</evidence>
<keyword evidence="6" id="KW-0663">Pyridoxal phosphate</keyword>
<dbReference type="PRINTS" id="PR00799">
    <property type="entry name" value="TRANSAMINASE"/>
</dbReference>
<comment type="similarity">
    <text evidence="2">Belongs to the class-I pyridoxal-phosphate-dependent aminotransferase family.</text>
</comment>
<dbReference type="InterPro" id="IPR000796">
    <property type="entry name" value="Asp_trans"/>
</dbReference>
<comment type="miscellaneous">
    <text evidence="8">In eukaryotes there are cytoplasmic, mitochondrial and chloroplastic isozymes.</text>
</comment>